<dbReference type="InterPro" id="IPR038750">
    <property type="entry name" value="YczE/YyaS-like"/>
</dbReference>
<evidence type="ECO:0000313" key="6">
    <source>
        <dbReference type="EMBL" id="CAB4805941.1"/>
    </source>
</evidence>
<keyword evidence="1" id="KW-0812">Transmembrane</keyword>
<feature type="transmembrane region" description="Helical" evidence="1">
    <location>
        <begin position="77"/>
        <end position="96"/>
    </location>
</feature>
<dbReference type="EMBL" id="CAEZZZ010000028">
    <property type="protein sequence ID" value="CAB4778725.1"/>
    <property type="molecule type" value="Genomic_DNA"/>
</dbReference>
<organism evidence="3">
    <name type="scientific">freshwater metagenome</name>
    <dbReference type="NCBI Taxonomy" id="449393"/>
    <lineage>
        <taxon>unclassified sequences</taxon>
        <taxon>metagenomes</taxon>
        <taxon>ecological metagenomes</taxon>
    </lineage>
</organism>
<dbReference type="PANTHER" id="PTHR40078:SF1">
    <property type="entry name" value="INTEGRAL MEMBRANE PROTEIN"/>
    <property type="match status" value="1"/>
</dbReference>
<evidence type="ECO:0000313" key="4">
    <source>
        <dbReference type="EMBL" id="CAB4694139.1"/>
    </source>
</evidence>
<dbReference type="Pfam" id="PF19700">
    <property type="entry name" value="DUF6198"/>
    <property type="match status" value="1"/>
</dbReference>
<evidence type="ECO:0000313" key="7">
    <source>
        <dbReference type="EMBL" id="CAB4902448.1"/>
    </source>
</evidence>
<feature type="transmembrane region" description="Helical" evidence="1">
    <location>
        <begin position="178"/>
        <end position="197"/>
    </location>
</feature>
<dbReference type="PANTHER" id="PTHR40078">
    <property type="entry name" value="INTEGRAL MEMBRANE PROTEIN-RELATED"/>
    <property type="match status" value="1"/>
</dbReference>
<evidence type="ECO:0000256" key="1">
    <source>
        <dbReference type="SAM" id="Phobius"/>
    </source>
</evidence>
<evidence type="ECO:0000313" key="5">
    <source>
        <dbReference type="EMBL" id="CAB4778725.1"/>
    </source>
</evidence>
<evidence type="ECO:0000313" key="8">
    <source>
        <dbReference type="EMBL" id="CAB4975912.1"/>
    </source>
</evidence>
<protein>
    <submittedName>
        <fullName evidence="3">Unannotated protein</fullName>
    </submittedName>
</protein>
<feature type="transmembrane region" description="Helical" evidence="1">
    <location>
        <begin position="134"/>
        <end position="157"/>
    </location>
</feature>
<dbReference type="EMBL" id="CAFBMI010000060">
    <property type="protein sequence ID" value="CAB4902448.1"/>
    <property type="molecule type" value="Genomic_DNA"/>
</dbReference>
<feature type="transmembrane region" description="Helical" evidence="1">
    <location>
        <begin position="203"/>
        <end position="224"/>
    </location>
</feature>
<dbReference type="EMBL" id="CAEZWS010000056">
    <property type="protein sequence ID" value="CAB4669877.1"/>
    <property type="molecule type" value="Genomic_DNA"/>
</dbReference>
<gene>
    <name evidence="2" type="ORF">UFOPK1773_00620</name>
    <name evidence="3" type="ORF">UFOPK2288_00977</name>
    <name evidence="4" type="ORF">UFOPK2589_00454</name>
    <name evidence="5" type="ORF">UFOPK2931_00624</name>
    <name evidence="6" type="ORF">UFOPK3056_00764</name>
    <name evidence="7" type="ORF">UFOPK3558_00754</name>
    <name evidence="8" type="ORF">UFOPK3916_00734</name>
    <name evidence="9" type="ORF">UFOPK4074_00268</name>
</gene>
<keyword evidence="1" id="KW-1133">Transmembrane helix</keyword>
<sequence>MSSANGLIRLITHWFKPHHTIPRTPWRAHSRWNVAPIRFIILIFGLAIFGFGEALLVQSDIGNSPWVVFAEGLSLKTSLSLGWSTFITSCAVLFLWIPLQERIGFGTLANAIVIPLTLQLGVDHFPLQESMVNGVVVAFCGIALVGIATALYISCGLGPGPRDGLMTALHHRTKVRVGRVRLGIEACVVLIGILLGGNAGLGTILFALFVGQSVAISCGVLARLTAR</sequence>
<dbReference type="AlphaFoldDB" id="A0A6J6M6K8"/>
<accession>A0A6J6M6K8</accession>
<evidence type="ECO:0000313" key="2">
    <source>
        <dbReference type="EMBL" id="CAB4587721.1"/>
    </source>
</evidence>
<keyword evidence="1" id="KW-0472">Membrane</keyword>
<dbReference type="EMBL" id="CAFBOE010000057">
    <property type="protein sequence ID" value="CAB4975912.1"/>
    <property type="molecule type" value="Genomic_DNA"/>
</dbReference>
<dbReference type="EMBL" id="CAEZUA010000031">
    <property type="protein sequence ID" value="CAB4587721.1"/>
    <property type="molecule type" value="Genomic_DNA"/>
</dbReference>
<reference evidence="3" key="1">
    <citation type="submission" date="2020-05" db="EMBL/GenBank/DDBJ databases">
        <authorList>
            <person name="Chiriac C."/>
            <person name="Salcher M."/>
            <person name="Ghai R."/>
            <person name="Kavagutti S V."/>
        </authorList>
    </citation>
    <scope>NUCLEOTIDE SEQUENCE</scope>
</reference>
<evidence type="ECO:0000313" key="9">
    <source>
        <dbReference type="EMBL" id="CAB5004549.1"/>
    </source>
</evidence>
<dbReference type="EMBL" id="CAEZXT010000018">
    <property type="protein sequence ID" value="CAB4694139.1"/>
    <property type="molecule type" value="Genomic_DNA"/>
</dbReference>
<proteinExistence type="predicted"/>
<feature type="transmembrane region" description="Helical" evidence="1">
    <location>
        <begin position="103"/>
        <end position="122"/>
    </location>
</feature>
<feature type="transmembrane region" description="Helical" evidence="1">
    <location>
        <begin position="37"/>
        <end position="57"/>
    </location>
</feature>
<dbReference type="EMBL" id="CAFBPG010000012">
    <property type="protein sequence ID" value="CAB5004549.1"/>
    <property type="molecule type" value="Genomic_DNA"/>
</dbReference>
<evidence type="ECO:0000313" key="3">
    <source>
        <dbReference type="EMBL" id="CAB4669877.1"/>
    </source>
</evidence>
<dbReference type="EMBL" id="CAFAAR010000067">
    <property type="protein sequence ID" value="CAB4805941.1"/>
    <property type="molecule type" value="Genomic_DNA"/>
</dbReference>
<name>A0A6J6M6K8_9ZZZZ</name>